<feature type="binding site" evidence="9">
    <location>
        <position position="774"/>
    </location>
    <ligand>
        <name>Zn(2+)</name>
        <dbReference type="ChEBI" id="CHEBI:29105"/>
        <label>2</label>
    </ligand>
</feature>
<feature type="binding site" evidence="9">
    <location>
        <position position="731"/>
    </location>
    <ligand>
        <name>Zn(2+)</name>
        <dbReference type="ChEBI" id="CHEBI:29105"/>
        <label>1</label>
    </ligand>
</feature>
<evidence type="ECO:0000256" key="9">
    <source>
        <dbReference type="PIRSR" id="PIRSR628651-51"/>
    </source>
</evidence>
<feature type="compositionally biased region" description="Basic and acidic residues" evidence="12">
    <location>
        <begin position="151"/>
        <end position="168"/>
    </location>
</feature>
<feature type="binding site" evidence="9">
    <location>
        <position position="733"/>
    </location>
    <ligand>
        <name>Zn(2+)</name>
        <dbReference type="ChEBI" id="CHEBI:29105"/>
        <label>1</label>
    </ligand>
</feature>
<name>A0A5C3F984_9BASI</name>
<dbReference type="InterPro" id="IPR024610">
    <property type="entry name" value="ING_N_histone-binding"/>
</dbReference>
<dbReference type="PROSITE" id="PS01359">
    <property type="entry name" value="ZF_PHD_1"/>
    <property type="match status" value="1"/>
</dbReference>
<comment type="domain">
    <text evidence="11">The PHD-type zinc finger mediates the binding to H3K4me3.</text>
</comment>
<feature type="site" description="Histone H3K4me3 binding" evidence="8">
    <location>
        <position position="741"/>
    </location>
</feature>
<evidence type="ECO:0000256" key="7">
    <source>
        <dbReference type="ARBA" id="ARBA00023242"/>
    </source>
</evidence>
<feature type="region of interest" description="Disordered" evidence="12">
    <location>
        <begin position="1"/>
        <end position="326"/>
    </location>
</feature>
<feature type="region of interest" description="Disordered" evidence="12">
    <location>
        <begin position="631"/>
        <end position="711"/>
    </location>
</feature>
<dbReference type="CDD" id="cd15505">
    <property type="entry name" value="PHD_ING"/>
    <property type="match status" value="1"/>
</dbReference>
<keyword evidence="7 11" id="KW-0539">Nucleus</keyword>
<dbReference type="InterPro" id="IPR013083">
    <property type="entry name" value="Znf_RING/FYVE/PHD"/>
</dbReference>
<feature type="domain" description="PHD-type" evidence="13">
    <location>
        <begin position="728"/>
        <end position="777"/>
    </location>
</feature>
<dbReference type="SUPFAM" id="SSF57903">
    <property type="entry name" value="FYVE/PHD zinc finger"/>
    <property type="match status" value="1"/>
</dbReference>
<keyword evidence="5 9" id="KW-0862">Zinc</keyword>
<organism evidence="14 15">
    <name type="scientific">Pseudozyma flocculosa</name>
    <dbReference type="NCBI Taxonomy" id="84751"/>
    <lineage>
        <taxon>Eukaryota</taxon>
        <taxon>Fungi</taxon>
        <taxon>Dikarya</taxon>
        <taxon>Basidiomycota</taxon>
        <taxon>Ustilaginomycotina</taxon>
        <taxon>Ustilaginomycetes</taxon>
        <taxon>Ustilaginales</taxon>
        <taxon>Ustilaginaceae</taxon>
        <taxon>Pseudozyma</taxon>
    </lineage>
</organism>
<feature type="binding site" evidence="9">
    <location>
        <position position="744"/>
    </location>
    <ligand>
        <name>Zn(2+)</name>
        <dbReference type="ChEBI" id="CHEBI:29105"/>
        <label>2</label>
    </ligand>
</feature>
<feature type="region of interest" description="Disordered" evidence="12">
    <location>
        <begin position="390"/>
        <end position="496"/>
    </location>
</feature>
<feature type="site" description="Histone H3K4me3 binding" evidence="8">
    <location>
        <position position="753"/>
    </location>
</feature>
<reference evidence="14 15" key="1">
    <citation type="submission" date="2018-03" db="EMBL/GenBank/DDBJ databases">
        <authorList>
            <person name="Guldener U."/>
        </authorList>
    </citation>
    <scope>NUCLEOTIDE SEQUENCE [LARGE SCALE GENOMIC DNA]</scope>
    <source>
        <strain evidence="14 15">DAOM196992</strain>
    </source>
</reference>
<evidence type="ECO:0000256" key="1">
    <source>
        <dbReference type="ARBA" id="ARBA00004123"/>
    </source>
</evidence>
<keyword evidence="3 9" id="KW-0479">Metal-binding</keyword>
<comment type="subunit">
    <text evidence="11">Component of an histone acetyltransferase complex. Interacts with H3K4me3 and to a lesser extent with H3K4me2.</text>
</comment>
<evidence type="ECO:0000256" key="4">
    <source>
        <dbReference type="ARBA" id="ARBA00022771"/>
    </source>
</evidence>
<feature type="compositionally biased region" description="Acidic residues" evidence="12">
    <location>
        <begin position="223"/>
        <end position="233"/>
    </location>
</feature>
<evidence type="ECO:0000256" key="8">
    <source>
        <dbReference type="PIRSR" id="PIRSR628651-50"/>
    </source>
</evidence>
<dbReference type="PROSITE" id="PS50016">
    <property type="entry name" value="ZF_PHD_2"/>
    <property type="match status" value="1"/>
</dbReference>
<feature type="compositionally biased region" description="Acidic residues" evidence="12">
    <location>
        <begin position="169"/>
        <end position="192"/>
    </location>
</feature>
<dbReference type="GO" id="GO:0005634">
    <property type="term" value="C:nucleus"/>
    <property type="evidence" value="ECO:0007669"/>
    <property type="project" value="UniProtKB-SubCell"/>
</dbReference>
<evidence type="ECO:0000313" key="15">
    <source>
        <dbReference type="Proteomes" id="UP000323386"/>
    </source>
</evidence>
<sequence>MSSPQTTSSPSSSRLGPPPIANPSAGTKSLKRKRPSLHSQQQQQQQRQRQRIVASSSDFEADDHGPASTSAASSTAQLQRPPHQPSSHRPTSRTAAPRSPPSLPSSRTPSPRKATRSTRTPHRPAPRLEMNNGDDRDATLDRGSDGGNKQDINHTMDRRRANRDRSDDDGGGDDDADGDDDDDGEFELDDEAPPSQASARARRTPSRIGAVRSRRARVSVMIADDDDVDEEHDAIECNRRRGSSPRKSNRRPRRTASRKLLSEDDEGTEDDDAQGGDDDDRVAGRAAGISPTAAGSTTAKEEDEVQEEEMDEEAKRAAQAKREEDELVTRWTEEYFEIVEQLPLEIHRSLALLRELESQMTARLASVSHDAIAYRDARLALHQNLLNKTVPADPNGRAQTVPPSHAGSAASEPATVEAQVTTQAKHATKNPPDGGTNGNGSSSAAAPEVGSDEAQKSGPAADVPPASLQGAALPPSSTAPASPTAPEPTLSSESRKSLLHRISQCACEAVRAGEEKVGLAITTYEWIDRQCRRLDADLKKIESSLVLGLRTGTEESRGLREAQGLATDGGTREGSEAEEEAGQEAGEGMGSPAEEGPVDDAEVAAVKSNTVTPRLGGDAVLLAEEAAADGGLTRKRARRSSGAAGAPSIPHGEPAASAVEESVTRTRAGGRRRTVSQASATKLSDRAVSPTAASTQAKPKGRQAAAALPETTSIVPGHEAMAIDPNEPRYCYCDQPSFDEMVACDNDDCPREWFHYGCVGLTASPKGKWYCRFCAPPNWKGPGTDVPPGARFRPHGYKSKKRKG</sequence>
<feature type="region of interest" description="Disordered" evidence="12">
    <location>
        <begin position="552"/>
        <end position="599"/>
    </location>
</feature>
<gene>
    <name evidence="14" type="ORF">PSFLO_06128</name>
</gene>
<dbReference type="InterPro" id="IPR011011">
    <property type="entry name" value="Znf_FYVE_PHD"/>
</dbReference>
<evidence type="ECO:0000313" key="14">
    <source>
        <dbReference type="EMBL" id="SPO40646.1"/>
    </source>
</evidence>
<feature type="binding site" evidence="9">
    <location>
        <position position="758"/>
    </location>
    <ligand>
        <name>Zn(2+)</name>
        <dbReference type="ChEBI" id="CHEBI:29105"/>
        <label>1</label>
    </ligand>
</feature>
<evidence type="ECO:0000256" key="10">
    <source>
        <dbReference type="PROSITE-ProRule" id="PRU00146"/>
    </source>
</evidence>
<feature type="compositionally biased region" description="Low complexity" evidence="12">
    <location>
        <begin position="471"/>
        <end position="492"/>
    </location>
</feature>
<dbReference type="CDD" id="cd16859">
    <property type="entry name" value="ING_ING4_5"/>
    <property type="match status" value="1"/>
</dbReference>
<feature type="site" description="Histone H3K4me3 binding" evidence="8">
    <location>
        <position position="730"/>
    </location>
</feature>
<comment type="similarity">
    <text evidence="2 11">Belongs to the ING family.</text>
</comment>
<feature type="binding site" evidence="9">
    <location>
        <position position="749"/>
    </location>
    <ligand>
        <name>Zn(2+)</name>
        <dbReference type="ChEBI" id="CHEBI:29105"/>
        <label>2</label>
    </ligand>
</feature>
<dbReference type="GO" id="GO:0006355">
    <property type="term" value="P:regulation of DNA-templated transcription"/>
    <property type="evidence" value="ECO:0007669"/>
    <property type="project" value="TreeGrafter"/>
</dbReference>
<feature type="region of interest" description="Disordered" evidence="12">
    <location>
        <begin position="779"/>
        <end position="804"/>
    </location>
</feature>
<evidence type="ECO:0000256" key="11">
    <source>
        <dbReference type="RuleBase" id="RU361213"/>
    </source>
</evidence>
<keyword evidence="4 10" id="KW-0863">Zinc-finger</keyword>
<evidence type="ECO:0000256" key="5">
    <source>
        <dbReference type="ARBA" id="ARBA00022833"/>
    </source>
</evidence>
<keyword evidence="15" id="KW-1185">Reference proteome</keyword>
<evidence type="ECO:0000259" key="13">
    <source>
        <dbReference type="PROSITE" id="PS50016"/>
    </source>
</evidence>
<feature type="compositionally biased region" description="Basic and acidic residues" evidence="12">
    <location>
        <begin position="313"/>
        <end position="326"/>
    </location>
</feature>
<dbReference type="SMART" id="SM00249">
    <property type="entry name" value="PHD"/>
    <property type="match status" value="1"/>
</dbReference>
<dbReference type="InterPro" id="IPR019787">
    <property type="entry name" value="Znf_PHD-finger"/>
</dbReference>
<dbReference type="GO" id="GO:0008270">
    <property type="term" value="F:zinc ion binding"/>
    <property type="evidence" value="ECO:0007669"/>
    <property type="project" value="UniProtKB-KW"/>
</dbReference>
<feature type="compositionally biased region" description="Low complexity" evidence="12">
    <location>
        <begin position="67"/>
        <end position="76"/>
    </location>
</feature>
<feature type="compositionally biased region" description="Acidic residues" evidence="12">
    <location>
        <begin position="263"/>
        <end position="280"/>
    </location>
</feature>
<dbReference type="SMART" id="SM01408">
    <property type="entry name" value="ING"/>
    <property type="match status" value="1"/>
</dbReference>
<dbReference type="GO" id="GO:0006325">
    <property type="term" value="P:chromatin organization"/>
    <property type="evidence" value="ECO:0007669"/>
    <property type="project" value="UniProtKB-KW"/>
</dbReference>
<feature type="binding site" evidence="9">
    <location>
        <position position="771"/>
    </location>
    <ligand>
        <name>Zn(2+)</name>
        <dbReference type="ChEBI" id="CHEBI:29105"/>
        <label>2</label>
    </ligand>
</feature>
<dbReference type="InterPro" id="IPR028651">
    <property type="entry name" value="ING_fam"/>
</dbReference>
<feature type="binding site" evidence="9">
    <location>
        <position position="755"/>
    </location>
    <ligand>
        <name>Zn(2+)</name>
        <dbReference type="ChEBI" id="CHEBI:29105"/>
        <label>1</label>
    </ligand>
</feature>
<dbReference type="AlphaFoldDB" id="A0A5C3F984"/>
<protein>
    <recommendedName>
        <fullName evidence="11">Chromatin modification-related protein</fullName>
    </recommendedName>
</protein>
<dbReference type="Gene3D" id="3.30.40.10">
    <property type="entry name" value="Zinc/RING finger domain, C3HC4 (zinc finger)"/>
    <property type="match status" value="1"/>
</dbReference>
<comment type="subcellular location">
    <subcellularLocation>
        <location evidence="1 11">Nucleus</location>
    </subcellularLocation>
</comment>
<dbReference type="OrthoDB" id="5411773at2759"/>
<proteinExistence type="inferred from homology"/>
<feature type="compositionally biased region" description="Basic residues" evidence="12">
    <location>
        <begin position="113"/>
        <end position="125"/>
    </location>
</feature>
<feature type="site" description="Histone H3K4me3 binding" evidence="8">
    <location>
        <position position="745"/>
    </location>
</feature>
<dbReference type="PANTHER" id="PTHR10333:SF42">
    <property type="entry name" value="INHIBITOR OF GROWTH PROTEIN 5"/>
    <property type="match status" value="1"/>
</dbReference>
<evidence type="ECO:0000256" key="12">
    <source>
        <dbReference type="SAM" id="MobiDB-lite"/>
    </source>
</evidence>
<comment type="function">
    <text evidence="11">Component of an histone acetyltransferase complex.</text>
</comment>
<dbReference type="EMBL" id="OOIP01000021">
    <property type="protein sequence ID" value="SPO40646.1"/>
    <property type="molecule type" value="Genomic_DNA"/>
</dbReference>
<dbReference type="GO" id="GO:0000785">
    <property type="term" value="C:chromatin"/>
    <property type="evidence" value="ECO:0007669"/>
    <property type="project" value="UniProtKB-ARBA"/>
</dbReference>
<feature type="compositionally biased region" description="Basic residues" evidence="12">
    <location>
        <begin position="792"/>
        <end position="804"/>
    </location>
</feature>
<dbReference type="Proteomes" id="UP000323386">
    <property type="component" value="Unassembled WGS sequence"/>
</dbReference>
<keyword evidence="6 11" id="KW-0156">Chromatin regulator</keyword>
<feature type="compositionally biased region" description="Acidic residues" evidence="12">
    <location>
        <begin position="301"/>
        <end position="312"/>
    </location>
</feature>
<dbReference type="PANTHER" id="PTHR10333">
    <property type="entry name" value="INHIBITOR OF GROWTH PROTEIN"/>
    <property type="match status" value="1"/>
</dbReference>
<accession>A0A5C3F984</accession>
<evidence type="ECO:0000256" key="3">
    <source>
        <dbReference type="ARBA" id="ARBA00022723"/>
    </source>
</evidence>
<dbReference type="InterPro" id="IPR001965">
    <property type="entry name" value="Znf_PHD"/>
</dbReference>
<feature type="compositionally biased region" description="Low complexity" evidence="12">
    <location>
        <begin position="1"/>
        <end position="15"/>
    </location>
</feature>
<dbReference type="Pfam" id="PF12998">
    <property type="entry name" value="ING"/>
    <property type="match status" value="2"/>
</dbReference>
<evidence type="ECO:0000256" key="2">
    <source>
        <dbReference type="ARBA" id="ARBA00010210"/>
    </source>
</evidence>
<dbReference type="Gene3D" id="6.10.140.1740">
    <property type="match status" value="1"/>
</dbReference>
<feature type="compositionally biased region" description="Low complexity" evidence="12">
    <location>
        <begin position="430"/>
        <end position="447"/>
    </location>
</feature>
<feature type="compositionally biased region" description="Basic residues" evidence="12">
    <location>
        <begin position="240"/>
        <end position="257"/>
    </location>
</feature>
<dbReference type="InterPro" id="IPR019786">
    <property type="entry name" value="Zinc_finger_PHD-type_CS"/>
</dbReference>
<feature type="compositionally biased region" description="Basic and acidic residues" evidence="12">
    <location>
        <begin position="133"/>
        <end position="144"/>
    </location>
</feature>
<evidence type="ECO:0000256" key="6">
    <source>
        <dbReference type="ARBA" id="ARBA00022853"/>
    </source>
</evidence>